<dbReference type="InterPro" id="IPR048868">
    <property type="entry name" value="OGG-like_put"/>
</dbReference>
<gene>
    <name evidence="1" type="ORF">RGQ13_01720</name>
</gene>
<dbReference type="Pfam" id="PF21790">
    <property type="entry name" value="OGG"/>
    <property type="match status" value="1"/>
</dbReference>
<reference evidence="2" key="1">
    <citation type="submission" date="2023-09" db="EMBL/GenBank/DDBJ databases">
        <authorList>
            <person name="Li S."/>
            <person name="Li X."/>
            <person name="Zhang C."/>
            <person name="Zhao Z."/>
        </authorList>
    </citation>
    <scope>NUCLEOTIDE SEQUENCE [LARGE SCALE GENOMIC DNA]</scope>
    <source>
        <strain evidence="2">SQ149</strain>
    </source>
</reference>
<evidence type="ECO:0000313" key="2">
    <source>
        <dbReference type="Proteomes" id="UP001258994"/>
    </source>
</evidence>
<keyword evidence="2" id="KW-1185">Reference proteome</keyword>
<evidence type="ECO:0000313" key="1">
    <source>
        <dbReference type="EMBL" id="WNC72725.1"/>
    </source>
</evidence>
<dbReference type="Proteomes" id="UP001258994">
    <property type="component" value="Chromosome"/>
</dbReference>
<accession>A0ABY9TY55</accession>
<organism evidence="1 2">
    <name type="scientific">Thalassotalea psychrophila</name>
    <dbReference type="NCBI Taxonomy" id="3065647"/>
    <lineage>
        <taxon>Bacteria</taxon>
        <taxon>Pseudomonadati</taxon>
        <taxon>Pseudomonadota</taxon>
        <taxon>Gammaproteobacteria</taxon>
        <taxon>Alteromonadales</taxon>
        <taxon>Colwelliaceae</taxon>
        <taxon>Thalassotalea</taxon>
    </lineage>
</organism>
<protein>
    <submittedName>
        <fullName evidence="1">Uncharacterized protein</fullName>
    </submittedName>
</protein>
<sequence>MKRFINLINAMPTQEQAFTSKRKTWNKFIVENNEVSELLIAMFEENGNIELSRKDLFEYSQESCLKMFVIATIVWGYPAGMRGNNFSNISINLKELVQVLKEAQYGIENWIEHYKKVEPIKGLGLSTYTKLLYFLDVKVEGESALILDNRIVNIIEKGLFPELDAINTDNAVHNYPNYLKEMDKISKSYKVDSDKLEMFLFEFGLNLKLVNAD</sequence>
<name>A0ABY9TY55_9GAMM</name>
<proteinExistence type="predicted"/>
<dbReference type="RefSeq" id="WP_348391841.1">
    <property type="nucleotide sequence ID" value="NZ_CP134145.1"/>
</dbReference>
<dbReference type="EMBL" id="CP134145">
    <property type="protein sequence ID" value="WNC72725.1"/>
    <property type="molecule type" value="Genomic_DNA"/>
</dbReference>